<evidence type="ECO:0000256" key="1">
    <source>
        <dbReference type="SAM" id="MobiDB-lite"/>
    </source>
</evidence>
<proteinExistence type="predicted"/>
<organism evidence="2">
    <name type="scientific">Virus NIOZ-UU157</name>
    <dbReference type="NCBI Taxonomy" id="2763269"/>
    <lineage>
        <taxon>Viruses</taxon>
    </lineage>
</organism>
<protein>
    <submittedName>
        <fullName evidence="2">Uncharacterized protein</fullName>
    </submittedName>
</protein>
<sequence length="214" mass="24976">MHIFDGLLVTPKEAEQYADTLNDVFRRMNTDPNNSHMHALYNALTFELDANGEKIKDDNYLSDPIYDNNAKPSDKLVAHHYYKRRLTPEGALHALENDNSTWDKMYDPKRDSKGSIVSMGYAFDWNTPDRKQGKKLIRGTAYYFKKFFHSSGSLIDAKKQYSIDKTHYHQFFYSTDKVDNQLANWKDKLMLQNMTKDSSGNPRNKKQVDLEDMI</sequence>
<accession>A0A7S9XG07</accession>
<reference evidence="2" key="1">
    <citation type="submission" date="2020-08" db="EMBL/GenBank/DDBJ databases">
        <title>Bridging the membrane lipid divide: bacteria of the FCB group superphylum have the potential to synthesize archaeal ether lipids.</title>
        <authorList>
            <person name="Villanueva L."/>
            <person name="von Meijenfeldt F.A.B."/>
            <person name="Westbye A.B."/>
            <person name="Yadav S."/>
            <person name="Hopmans E.C."/>
            <person name="Dutilh B.E."/>
            <person name="Sinninghe Damste J.S."/>
        </authorList>
    </citation>
    <scope>NUCLEOTIDE SEQUENCE</scope>
    <source>
        <strain evidence="2">NIOZ-UU157</strain>
    </source>
</reference>
<evidence type="ECO:0000313" key="2">
    <source>
        <dbReference type="EMBL" id="QPI16153.1"/>
    </source>
</evidence>
<name>A0A7S9XG07_9VIRU</name>
<feature type="region of interest" description="Disordered" evidence="1">
    <location>
        <begin position="194"/>
        <end position="214"/>
    </location>
</feature>
<dbReference type="EMBL" id="MW030535">
    <property type="protein sequence ID" value="QPI16153.1"/>
    <property type="molecule type" value="Genomic_DNA"/>
</dbReference>
<gene>
    <name evidence="2" type="ORF">NIOZUU157_00033</name>
</gene>